<dbReference type="PANTHER" id="PTHR43569">
    <property type="entry name" value="AMIDOHYDROLASE"/>
    <property type="match status" value="1"/>
</dbReference>
<name>A0ABU7JHQ0_9GAMM</name>
<dbReference type="Gene3D" id="3.20.20.140">
    <property type="entry name" value="Metal-dependent hydrolases"/>
    <property type="match status" value="1"/>
</dbReference>
<comment type="similarity">
    <text evidence="1">Belongs to the metallo-dependent hydrolases superfamily.</text>
</comment>
<evidence type="ECO:0000313" key="4">
    <source>
        <dbReference type="Proteomes" id="UP001339167"/>
    </source>
</evidence>
<sequence length="297" mass="34159">MSEQCIGIIDPHLHVWQLSAGHYHWLRPNNPPHWPKKVVLQQDFLPADLALQSPFRLLGVVHIEAGFNNQQPEQELFWLSQQHWPFAYRSVAFLDCAAPIGEVERKLQALLPYHPAGVRHIFEGEDEAVLQRPELETIAAWLAQHQLLLEVQCDLSKASNWQRLAELAVKQPKLQLVLNHAGLVTSERFSDWQLALQQLGQYPTMAMKLSGWEMQQAGVTSSFDSRWFQRVLAAALELLPTDRLMLASNFPLCLWQGSYQQLWQRYFDSGQALGLSLADWQQLSRHSAQSWYRLALI</sequence>
<dbReference type="SUPFAM" id="SSF51556">
    <property type="entry name" value="Metallo-dependent hydrolases"/>
    <property type="match status" value="1"/>
</dbReference>
<keyword evidence="4" id="KW-1185">Reference proteome</keyword>
<dbReference type="InterPro" id="IPR032466">
    <property type="entry name" value="Metal_Hydrolase"/>
</dbReference>
<dbReference type="RefSeq" id="WP_330088531.1">
    <property type="nucleotide sequence ID" value="NZ_JAUGZK010000010.1"/>
</dbReference>
<comment type="caution">
    <text evidence="3">The sequence shown here is derived from an EMBL/GenBank/DDBJ whole genome shotgun (WGS) entry which is preliminary data.</text>
</comment>
<evidence type="ECO:0000313" key="3">
    <source>
        <dbReference type="EMBL" id="MEE2025216.1"/>
    </source>
</evidence>
<dbReference type="Pfam" id="PF04909">
    <property type="entry name" value="Amidohydro_2"/>
    <property type="match status" value="1"/>
</dbReference>
<evidence type="ECO:0000256" key="1">
    <source>
        <dbReference type="ARBA" id="ARBA00038310"/>
    </source>
</evidence>
<accession>A0ABU7JHQ0</accession>
<protein>
    <submittedName>
        <fullName evidence="3">Amidohydrolase family protein</fullName>
    </submittedName>
</protein>
<dbReference type="EMBL" id="JAUGZK010000010">
    <property type="protein sequence ID" value="MEE2025216.1"/>
    <property type="molecule type" value="Genomic_DNA"/>
</dbReference>
<dbReference type="Proteomes" id="UP001339167">
    <property type="component" value="Unassembled WGS sequence"/>
</dbReference>
<evidence type="ECO:0000259" key="2">
    <source>
        <dbReference type="Pfam" id="PF04909"/>
    </source>
</evidence>
<dbReference type="InterPro" id="IPR006680">
    <property type="entry name" value="Amidohydro-rel"/>
</dbReference>
<dbReference type="PANTHER" id="PTHR43569:SF2">
    <property type="entry name" value="AMIDOHYDROLASE-RELATED DOMAIN-CONTAINING PROTEIN"/>
    <property type="match status" value="1"/>
</dbReference>
<proteinExistence type="inferred from homology"/>
<dbReference type="InterPro" id="IPR052350">
    <property type="entry name" value="Metallo-dep_Lactonases"/>
</dbReference>
<organism evidence="3 4">
    <name type="scientific">Alkalimonas mucilaginosa</name>
    <dbReference type="NCBI Taxonomy" id="3057676"/>
    <lineage>
        <taxon>Bacteria</taxon>
        <taxon>Pseudomonadati</taxon>
        <taxon>Pseudomonadota</taxon>
        <taxon>Gammaproteobacteria</taxon>
        <taxon>Alkalimonas</taxon>
    </lineage>
</organism>
<gene>
    <name evidence="3" type="ORF">QWF21_13265</name>
</gene>
<feature type="domain" description="Amidohydrolase-related" evidence="2">
    <location>
        <begin position="9"/>
        <end position="267"/>
    </location>
</feature>
<reference evidence="3 4" key="1">
    <citation type="submission" date="2023-06" db="EMBL/GenBank/DDBJ databases">
        <title>Alkalimonas sp., MEB004 an alkaliphilic bacterium isolated from Lonar Lake, India.</title>
        <authorList>
            <person name="Joshi A."/>
            <person name="Thite S."/>
        </authorList>
    </citation>
    <scope>NUCLEOTIDE SEQUENCE [LARGE SCALE GENOMIC DNA]</scope>
    <source>
        <strain evidence="3 4">MEB004</strain>
    </source>
</reference>